<dbReference type="PANTHER" id="PTHR12411">
    <property type="entry name" value="CYSTEINE PROTEASE FAMILY C1-RELATED"/>
    <property type="match status" value="1"/>
</dbReference>
<feature type="signal peptide" evidence="5">
    <location>
        <begin position="1"/>
        <end position="26"/>
    </location>
</feature>
<keyword evidence="3" id="KW-0378">Hydrolase</keyword>
<dbReference type="SMART" id="SM00848">
    <property type="entry name" value="Inhibitor_I29"/>
    <property type="match status" value="1"/>
</dbReference>
<name>A0A8T2XN64_POPDE</name>
<evidence type="ECO:0000256" key="2">
    <source>
        <dbReference type="ARBA" id="ARBA00022670"/>
    </source>
</evidence>
<organism evidence="8 9">
    <name type="scientific">Populus deltoides</name>
    <name type="common">Eastern poplar</name>
    <name type="synonym">Eastern cottonwood</name>
    <dbReference type="NCBI Taxonomy" id="3696"/>
    <lineage>
        <taxon>Eukaryota</taxon>
        <taxon>Viridiplantae</taxon>
        <taxon>Streptophyta</taxon>
        <taxon>Embryophyta</taxon>
        <taxon>Tracheophyta</taxon>
        <taxon>Spermatophyta</taxon>
        <taxon>Magnoliopsida</taxon>
        <taxon>eudicotyledons</taxon>
        <taxon>Gunneridae</taxon>
        <taxon>Pentapetalae</taxon>
        <taxon>rosids</taxon>
        <taxon>fabids</taxon>
        <taxon>Malpighiales</taxon>
        <taxon>Salicaceae</taxon>
        <taxon>Saliceae</taxon>
        <taxon>Populus</taxon>
    </lineage>
</organism>
<evidence type="ECO:0000313" key="8">
    <source>
        <dbReference type="EMBL" id="KAH8493843.1"/>
    </source>
</evidence>
<feature type="chain" id="PRO_5035825107" evidence="5">
    <location>
        <begin position="27"/>
        <end position="204"/>
    </location>
</feature>
<keyword evidence="5" id="KW-0732">Signal</keyword>
<evidence type="ECO:0000256" key="1">
    <source>
        <dbReference type="ARBA" id="ARBA00008455"/>
    </source>
</evidence>
<dbReference type="GO" id="GO:0006508">
    <property type="term" value="P:proteolysis"/>
    <property type="evidence" value="ECO:0007669"/>
    <property type="project" value="UniProtKB-KW"/>
</dbReference>
<evidence type="ECO:0000256" key="4">
    <source>
        <dbReference type="ARBA" id="ARBA00022807"/>
    </source>
</evidence>
<dbReference type="GO" id="GO:0008234">
    <property type="term" value="F:cysteine-type peptidase activity"/>
    <property type="evidence" value="ECO:0007669"/>
    <property type="project" value="UniProtKB-KW"/>
</dbReference>
<dbReference type="AlphaFoldDB" id="A0A8T2XN64"/>
<dbReference type="EMBL" id="JACEGQ020000011">
    <property type="protein sequence ID" value="KAH8493843.1"/>
    <property type="molecule type" value="Genomic_DNA"/>
</dbReference>
<feature type="domain" description="Peptidase C1A papain C-terminal" evidence="6">
    <location>
        <begin position="46"/>
        <end position="203"/>
    </location>
</feature>
<keyword evidence="9" id="KW-1185">Reference proteome</keyword>
<dbReference type="Pfam" id="PF00112">
    <property type="entry name" value="Peptidase_C1"/>
    <property type="match status" value="1"/>
</dbReference>
<evidence type="ECO:0000256" key="3">
    <source>
        <dbReference type="ARBA" id="ARBA00022801"/>
    </source>
</evidence>
<sequence length="204" mass="23326">MALIPESKLIFAVVLLLGLWTSHVWSRSLYEASMMERHETWMAQYGRVYKDHVEKERRLNIFKNNVEFIESFNKVGKKPYKLSVNEFADLTNEEFRASRNGYKMPAHLSSSSTKPFRYENVSAVPSTMDWRKKGAVTPIKDQGQCDHGVTAVGYGMSDDGTKYWLVKNSWGTSWGENGYIRMERDIDAKEGLCGIAMEASYPTA</sequence>
<dbReference type="Gene3D" id="3.90.70.10">
    <property type="entry name" value="Cysteine proteinases"/>
    <property type="match status" value="2"/>
</dbReference>
<protein>
    <submittedName>
        <fullName evidence="8">Uncharacterized protein</fullName>
    </submittedName>
</protein>
<evidence type="ECO:0000259" key="7">
    <source>
        <dbReference type="SMART" id="SM00848"/>
    </source>
</evidence>
<feature type="domain" description="Cathepsin propeptide inhibitor" evidence="7">
    <location>
        <begin position="38"/>
        <end position="95"/>
    </location>
</feature>
<dbReference type="Pfam" id="PF08246">
    <property type="entry name" value="Inhibitor_I29"/>
    <property type="match status" value="1"/>
</dbReference>
<reference evidence="8" key="1">
    <citation type="journal article" date="2021" name="J. Hered.">
        <title>Genome Assembly of Salicaceae Populus deltoides (Eastern Cottonwood) I-69 Based on Nanopore Sequencing and Hi-C Technologies.</title>
        <authorList>
            <person name="Bai S."/>
            <person name="Wu H."/>
            <person name="Zhang J."/>
            <person name="Pan Z."/>
            <person name="Zhao W."/>
            <person name="Li Z."/>
            <person name="Tong C."/>
        </authorList>
    </citation>
    <scope>NUCLEOTIDE SEQUENCE</scope>
    <source>
        <tissue evidence="8">Leaf</tissue>
    </source>
</reference>
<evidence type="ECO:0000259" key="6">
    <source>
        <dbReference type="SMART" id="SM00645"/>
    </source>
</evidence>
<dbReference type="InterPro" id="IPR013128">
    <property type="entry name" value="Peptidase_C1A"/>
</dbReference>
<dbReference type="PROSITE" id="PS00640">
    <property type="entry name" value="THIOL_PROTEASE_ASN"/>
    <property type="match status" value="1"/>
</dbReference>
<dbReference type="SUPFAM" id="SSF54001">
    <property type="entry name" value="Cysteine proteinases"/>
    <property type="match status" value="2"/>
</dbReference>
<comment type="similarity">
    <text evidence="1">Belongs to the peptidase C1 family.</text>
</comment>
<dbReference type="InterPro" id="IPR025661">
    <property type="entry name" value="Pept_asp_AS"/>
</dbReference>
<accession>A0A8T2XN64</accession>
<dbReference type="SMART" id="SM00645">
    <property type="entry name" value="Pept_C1"/>
    <property type="match status" value="1"/>
</dbReference>
<keyword evidence="4" id="KW-0788">Thiol protease</keyword>
<dbReference type="InterPro" id="IPR038765">
    <property type="entry name" value="Papain-like_cys_pep_sf"/>
</dbReference>
<dbReference type="InterPro" id="IPR000668">
    <property type="entry name" value="Peptidase_C1A_C"/>
</dbReference>
<dbReference type="Proteomes" id="UP000807159">
    <property type="component" value="Chromosome 11"/>
</dbReference>
<gene>
    <name evidence="8" type="ORF">H0E87_020560</name>
</gene>
<dbReference type="InterPro" id="IPR013201">
    <property type="entry name" value="Prot_inhib_I29"/>
</dbReference>
<proteinExistence type="inferred from homology"/>
<evidence type="ECO:0000256" key="5">
    <source>
        <dbReference type="SAM" id="SignalP"/>
    </source>
</evidence>
<evidence type="ECO:0000313" key="9">
    <source>
        <dbReference type="Proteomes" id="UP000807159"/>
    </source>
</evidence>
<comment type="caution">
    <text evidence="8">The sequence shown here is derived from an EMBL/GenBank/DDBJ whole genome shotgun (WGS) entry which is preliminary data.</text>
</comment>
<keyword evidence="2" id="KW-0645">Protease</keyword>